<feature type="transmembrane region" description="Helical" evidence="8">
    <location>
        <begin position="172"/>
        <end position="198"/>
    </location>
</feature>
<dbReference type="OrthoDB" id="396983at2"/>
<keyword evidence="2" id="KW-0813">Transport</keyword>
<keyword evidence="7 8" id="KW-0472">Membrane</keyword>
<dbReference type="Proteomes" id="UP000315711">
    <property type="component" value="Unassembled WGS sequence"/>
</dbReference>
<dbReference type="GO" id="GO:0005886">
    <property type="term" value="C:plasma membrane"/>
    <property type="evidence" value="ECO:0007669"/>
    <property type="project" value="UniProtKB-SubCell"/>
</dbReference>
<evidence type="ECO:0000259" key="9">
    <source>
        <dbReference type="Pfam" id="PF13303"/>
    </source>
</evidence>
<dbReference type="Pfam" id="PF13303">
    <property type="entry name" value="PTS_EIIC_2"/>
    <property type="match status" value="1"/>
</dbReference>
<dbReference type="InterPro" id="IPR003352">
    <property type="entry name" value="PTS_EIIC"/>
</dbReference>
<evidence type="ECO:0000256" key="5">
    <source>
        <dbReference type="ARBA" id="ARBA00022692"/>
    </source>
</evidence>
<feature type="transmembrane region" description="Helical" evidence="8">
    <location>
        <begin position="305"/>
        <end position="325"/>
    </location>
</feature>
<dbReference type="GO" id="GO:0008982">
    <property type="term" value="F:protein-N(PI)-phosphohistidine-sugar phosphotransferase activity"/>
    <property type="evidence" value="ECO:0007669"/>
    <property type="project" value="InterPro"/>
</dbReference>
<name>A0A562QJN6_9BACI</name>
<protein>
    <recommendedName>
        <fullName evidence="9">Phosphotransferase system EIIC domain-containing protein</fullName>
    </recommendedName>
</protein>
<feature type="transmembrane region" description="Helical" evidence="8">
    <location>
        <begin position="21"/>
        <end position="42"/>
    </location>
</feature>
<accession>A0A562QJN6</accession>
<evidence type="ECO:0000256" key="8">
    <source>
        <dbReference type="SAM" id="Phobius"/>
    </source>
</evidence>
<evidence type="ECO:0000256" key="3">
    <source>
        <dbReference type="ARBA" id="ARBA00022475"/>
    </source>
</evidence>
<evidence type="ECO:0000256" key="6">
    <source>
        <dbReference type="ARBA" id="ARBA00022989"/>
    </source>
</evidence>
<organism evidence="10 11">
    <name type="scientific">Halalkalibacter nanhaiisediminis</name>
    <dbReference type="NCBI Taxonomy" id="688079"/>
    <lineage>
        <taxon>Bacteria</taxon>
        <taxon>Bacillati</taxon>
        <taxon>Bacillota</taxon>
        <taxon>Bacilli</taxon>
        <taxon>Bacillales</taxon>
        <taxon>Bacillaceae</taxon>
        <taxon>Halalkalibacter</taxon>
    </lineage>
</organism>
<comment type="subcellular location">
    <subcellularLocation>
        <location evidence="1">Cell membrane</location>
        <topology evidence="1">Multi-pass membrane protein</topology>
    </subcellularLocation>
</comment>
<keyword evidence="11" id="KW-1185">Reference proteome</keyword>
<proteinExistence type="predicted"/>
<feature type="transmembrane region" description="Helical" evidence="8">
    <location>
        <begin position="204"/>
        <end position="222"/>
    </location>
</feature>
<keyword evidence="4" id="KW-0762">Sugar transport</keyword>
<dbReference type="GO" id="GO:0009401">
    <property type="term" value="P:phosphoenolpyruvate-dependent sugar phosphotransferase system"/>
    <property type="evidence" value="ECO:0007669"/>
    <property type="project" value="InterPro"/>
</dbReference>
<comment type="caution">
    <text evidence="10">The sequence shown here is derived from an EMBL/GenBank/DDBJ whole genome shotgun (WGS) entry which is preliminary data.</text>
</comment>
<feature type="transmembrane region" description="Helical" evidence="8">
    <location>
        <begin position="254"/>
        <end position="275"/>
    </location>
</feature>
<evidence type="ECO:0000256" key="2">
    <source>
        <dbReference type="ARBA" id="ARBA00022448"/>
    </source>
</evidence>
<feature type="domain" description="Phosphotransferase system EIIC" evidence="9">
    <location>
        <begin position="20"/>
        <end position="340"/>
    </location>
</feature>
<evidence type="ECO:0000313" key="11">
    <source>
        <dbReference type="Proteomes" id="UP000315711"/>
    </source>
</evidence>
<keyword evidence="5 8" id="KW-0812">Transmembrane</keyword>
<keyword evidence="3" id="KW-1003">Cell membrane</keyword>
<dbReference type="RefSeq" id="WP_144449956.1">
    <property type="nucleotide sequence ID" value="NZ_VLKZ01000004.1"/>
</dbReference>
<reference evidence="10 11" key="1">
    <citation type="journal article" date="2015" name="Stand. Genomic Sci.">
        <title>Genomic Encyclopedia of Bacterial and Archaeal Type Strains, Phase III: the genomes of soil and plant-associated and newly described type strains.</title>
        <authorList>
            <person name="Whitman W.B."/>
            <person name="Woyke T."/>
            <person name="Klenk H.P."/>
            <person name="Zhou Y."/>
            <person name="Lilburn T.G."/>
            <person name="Beck B.J."/>
            <person name="De Vos P."/>
            <person name="Vandamme P."/>
            <person name="Eisen J.A."/>
            <person name="Garrity G."/>
            <person name="Hugenholtz P."/>
            <person name="Kyrpides N.C."/>
        </authorList>
    </citation>
    <scope>NUCLEOTIDE SEQUENCE [LARGE SCALE GENOMIC DNA]</scope>
    <source>
        <strain evidence="10 11">CGMCC 1.10116</strain>
    </source>
</reference>
<feature type="transmembrane region" description="Helical" evidence="8">
    <location>
        <begin position="130"/>
        <end position="152"/>
    </location>
</feature>
<feature type="transmembrane region" description="Helical" evidence="8">
    <location>
        <begin position="87"/>
        <end position="110"/>
    </location>
</feature>
<dbReference type="AlphaFoldDB" id="A0A562QJN6"/>
<evidence type="ECO:0000256" key="1">
    <source>
        <dbReference type="ARBA" id="ARBA00004651"/>
    </source>
</evidence>
<dbReference type="EMBL" id="VLKZ01000004">
    <property type="protein sequence ID" value="TWI56925.1"/>
    <property type="molecule type" value="Genomic_DNA"/>
</dbReference>
<evidence type="ECO:0000256" key="4">
    <source>
        <dbReference type="ARBA" id="ARBA00022597"/>
    </source>
</evidence>
<evidence type="ECO:0000313" key="10">
    <source>
        <dbReference type="EMBL" id="TWI56925.1"/>
    </source>
</evidence>
<feature type="transmembrane region" description="Helical" evidence="8">
    <location>
        <begin position="62"/>
        <end position="80"/>
    </location>
</feature>
<sequence length="344" mass="35641">MKAFLKKKGIELSWHTYLITALSHMALGLFASLIIGLILRTLGEQLSIIMGEQVIPLFFEDVGALAMSLMGPAIGVAVAYGLKAPRLVLFAAIVSGAAGAELGGPAGSFVAAVISTEIGKLVSQETKLDIIVTPFVTITTGFLAASFVGPWIQTGMQQLGQLIMWGTEQQPILMGIIVATLMGLALTAPISSAALAIMLELQGVAAGAATIGCAAQMVGFAVSSYRENGWSGLIAQGLGTSMLQVPNIIKKPSILIPPTVAGAILAPIGTVVYGMTNLPAGAGMGTSGLVGPIMTFTDMGFSSNVLIAVVSLYFVGPAIISLAISEWMRKRGYIRLGDMKIEQS</sequence>
<evidence type="ECO:0000256" key="7">
    <source>
        <dbReference type="ARBA" id="ARBA00023136"/>
    </source>
</evidence>
<gene>
    <name evidence="10" type="ORF">IQ10_01617</name>
</gene>
<keyword evidence="6 8" id="KW-1133">Transmembrane helix</keyword>